<feature type="region of interest" description="Disordered" evidence="1">
    <location>
        <begin position="94"/>
        <end position="113"/>
    </location>
</feature>
<dbReference type="EMBL" id="QEEX01000001">
    <property type="protein sequence ID" value="PWB96610.1"/>
    <property type="molecule type" value="Genomic_DNA"/>
</dbReference>
<organism evidence="2 3">
    <name type="scientific">Homoserinimonas hongtaonis</name>
    <dbReference type="NCBI Taxonomy" id="2079791"/>
    <lineage>
        <taxon>Bacteria</taxon>
        <taxon>Bacillati</taxon>
        <taxon>Actinomycetota</taxon>
        <taxon>Actinomycetes</taxon>
        <taxon>Micrococcales</taxon>
        <taxon>Microbacteriaceae</taxon>
        <taxon>Homoserinimonas</taxon>
    </lineage>
</organism>
<reference evidence="3" key="1">
    <citation type="submission" date="2018-04" db="EMBL/GenBank/DDBJ databases">
        <authorList>
            <person name="Liu S."/>
            <person name="Wang Z."/>
            <person name="Li J."/>
        </authorList>
    </citation>
    <scope>NUCLEOTIDE SEQUENCE [LARGE SCALE GENOMIC DNA]</scope>
    <source>
        <strain evidence="3">S1194</strain>
    </source>
</reference>
<evidence type="ECO:0000313" key="3">
    <source>
        <dbReference type="Proteomes" id="UP000244978"/>
    </source>
</evidence>
<dbReference type="Proteomes" id="UP000244978">
    <property type="component" value="Unassembled WGS sequence"/>
</dbReference>
<dbReference type="KEGG" id="salc:C2138_06080"/>
<dbReference type="OrthoDB" id="5120099at2"/>
<feature type="compositionally biased region" description="Polar residues" evidence="1">
    <location>
        <begin position="103"/>
        <end position="113"/>
    </location>
</feature>
<gene>
    <name evidence="2" type="ORF">DF220_01235</name>
</gene>
<sequence length="113" mass="12677">MRHSPQDAFDTAARRASNPSTAWHPILAAVETEPGRWYMVDATNKCYGIIRFLAINGYRVVTWAERSEDRRLIGYYTSLKAAAVATHHLFVRSHGQSLPEHLPSQSVRGSAEP</sequence>
<evidence type="ECO:0000313" key="2">
    <source>
        <dbReference type="EMBL" id="PWB96610.1"/>
    </source>
</evidence>
<accession>A0A2U1SYA1</accession>
<comment type="caution">
    <text evidence="2">The sequence shown here is derived from an EMBL/GenBank/DDBJ whole genome shotgun (WGS) entry which is preliminary data.</text>
</comment>
<keyword evidence="3" id="KW-1185">Reference proteome</keyword>
<evidence type="ECO:0000256" key="1">
    <source>
        <dbReference type="SAM" id="MobiDB-lite"/>
    </source>
</evidence>
<dbReference type="RefSeq" id="WP_108516321.1">
    <property type="nucleotide sequence ID" value="NZ_CP026951.1"/>
</dbReference>
<name>A0A2U1SYA1_9MICO</name>
<dbReference type="AlphaFoldDB" id="A0A2U1SYA1"/>
<proteinExistence type="predicted"/>
<protein>
    <submittedName>
        <fullName evidence="2">Uncharacterized protein</fullName>
    </submittedName>
</protein>